<evidence type="ECO:0000256" key="2">
    <source>
        <dbReference type="ARBA" id="ARBA00022670"/>
    </source>
</evidence>
<feature type="active site" description="Nucleophile" evidence="11">
    <location>
        <position position="200"/>
    </location>
</feature>
<dbReference type="PANTHER" id="PTHR10188:SF6">
    <property type="entry name" value="N(4)-(BETA-N-ACETYLGLUCOSAMINYL)-L-ASPARAGINASE"/>
    <property type="match status" value="1"/>
</dbReference>
<feature type="signal peptide" evidence="14">
    <location>
        <begin position="1"/>
        <end position="15"/>
    </location>
</feature>
<evidence type="ECO:0000256" key="1">
    <source>
        <dbReference type="ARBA" id="ARBA00010872"/>
    </source>
</evidence>
<feature type="chain" id="PRO_5042289763" description="N(4)-(beta-N-acetylglucosaminyl)-L-asparaginase" evidence="14">
    <location>
        <begin position="16"/>
        <end position="337"/>
    </location>
</feature>
<dbReference type="Proteomes" id="UP000887575">
    <property type="component" value="Unassembled WGS sequence"/>
</dbReference>
<keyword evidence="3" id="KW-0378">Hydrolase</keyword>
<dbReference type="InterPro" id="IPR000246">
    <property type="entry name" value="Peptidase_T2"/>
</dbReference>
<comment type="similarity">
    <text evidence="1">Belongs to the Ntn-hydrolase family.</text>
</comment>
<feature type="site" description="Cleavage; by autolysis" evidence="13">
    <location>
        <begin position="199"/>
        <end position="200"/>
    </location>
</feature>
<evidence type="ECO:0000256" key="6">
    <source>
        <dbReference type="ARBA" id="ARBA00053295"/>
    </source>
</evidence>
<evidence type="ECO:0000256" key="9">
    <source>
        <dbReference type="ARBA" id="ARBA00079301"/>
    </source>
</evidence>
<evidence type="ECO:0000256" key="14">
    <source>
        <dbReference type="SAM" id="SignalP"/>
    </source>
</evidence>
<evidence type="ECO:0000256" key="13">
    <source>
        <dbReference type="PIRSR" id="PIRSR600246-3"/>
    </source>
</evidence>
<dbReference type="InterPro" id="IPR029055">
    <property type="entry name" value="Ntn_hydrolases_N"/>
</dbReference>
<keyword evidence="2" id="KW-0645">Protease</keyword>
<reference evidence="16" key="1">
    <citation type="submission" date="2024-02" db="UniProtKB">
        <authorList>
            <consortium name="WormBaseParasite"/>
        </authorList>
    </citation>
    <scope>IDENTIFICATION</scope>
</reference>
<dbReference type="WBParaSite" id="MBELARI_LOCUS1021.1">
    <property type="protein sequence ID" value="MBELARI_LOCUS1021.1"/>
    <property type="gene ID" value="MBELARI_LOCUS1021"/>
</dbReference>
<evidence type="ECO:0000256" key="11">
    <source>
        <dbReference type="PIRSR" id="PIRSR600246-1"/>
    </source>
</evidence>
<comment type="function">
    <text evidence="6">Cleaves the GlcNAc-Asn bond which joins oligosaccharides to the peptide of asparagine-linked glycoproteins.</text>
</comment>
<evidence type="ECO:0000256" key="8">
    <source>
        <dbReference type="ARBA" id="ARBA00078726"/>
    </source>
</evidence>
<evidence type="ECO:0000256" key="10">
    <source>
        <dbReference type="ARBA" id="ARBA00080645"/>
    </source>
</evidence>
<evidence type="ECO:0000256" key="5">
    <source>
        <dbReference type="ARBA" id="ARBA00050421"/>
    </source>
</evidence>
<dbReference type="FunFam" id="3.60.20.30:FF:000003">
    <property type="entry name" value="N(4)-(Beta-N-acetylglucosaminyl)-L-asparaginase isoform X1"/>
    <property type="match status" value="1"/>
</dbReference>
<evidence type="ECO:0000313" key="16">
    <source>
        <dbReference type="WBParaSite" id="MBELARI_LOCUS1021.1"/>
    </source>
</evidence>
<keyword evidence="4" id="KW-0068">Autocatalytic cleavage</keyword>
<name>A0AAF3E8G4_9BILA</name>
<dbReference type="GO" id="GO:0003948">
    <property type="term" value="F:N4-(beta-N-acetylglucosaminyl)-L-asparaginase activity"/>
    <property type="evidence" value="ECO:0007669"/>
    <property type="project" value="UniProtKB-EC"/>
</dbReference>
<organism evidence="15 16">
    <name type="scientific">Mesorhabditis belari</name>
    <dbReference type="NCBI Taxonomy" id="2138241"/>
    <lineage>
        <taxon>Eukaryota</taxon>
        <taxon>Metazoa</taxon>
        <taxon>Ecdysozoa</taxon>
        <taxon>Nematoda</taxon>
        <taxon>Chromadorea</taxon>
        <taxon>Rhabditida</taxon>
        <taxon>Rhabditina</taxon>
        <taxon>Rhabditomorpha</taxon>
        <taxon>Rhabditoidea</taxon>
        <taxon>Rhabditidae</taxon>
        <taxon>Mesorhabditinae</taxon>
        <taxon>Mesorhabditis</taxon>
    </lineage>
</organism>
<dbReference type="Gene3D" id="3.60.20.30">
    <property type="entry name" value="(Glycosyl)asparaginase"/>
    <property type="match status" value="1"/>
</dbReference>
<dbReference type="GO" id="GO:0005764">
    <property type="term" value="C:lysosome"/>
    <property type="evidence" value="ECO:0007669"/>
    <property type="project" value="TreeGrafter"/>
</dbReference>
<proteinExistence type="inferred from homology"/>
<comment type="catalytic activity">
    <reaction evidence="5">
        <text>N(4)-(beta-N-acetyl-D-glucosaminyl)-L-asparagine + H2O = N-acetyl-beta-D-glucosaminylamine + L-aspartate + H(+)</text>
        <dbReference type="Rhea" id="RHEA:11544"/>
        <dbReference type="ChEBI" id="CHEBI:15377"/>
        <dbReference type="ChEBI" id="CHEBI:15378"/>
        <dbReference type="ChEBI" id="CHEBI:15947"/>
        <dbReference type="ChEBI" id="CHEBI:29991"/>
        <dbReference type="ChEBI" id="CHEBI:58080"/>
        <dbReference type="EC" id="3.5.1.26"/>
    </reaction>
</comment>
<dbReference type="EC" id="3.5.1.26" evidence="7"/>
<keyword evidence="15" id="KW-1185">Reference proteome</keyword>
<dbReference type="GO" id="GO:0008233">
    <property type="term" value="F:peptidase activity"/>
    <property type="evidence" value="ECO:0007669"/>
    <property type="project" value="UniProtKB-KW"/>
</dbReference>
<dbReference type="CDD" id="cd04513">
    <property type="entry name" value="Glycosylasparaginase"/>
    <property type="match status" value="1"/>
</dbReference>
<evidence type="ECO:0000256" key="3">
    <source>
        <dbReference type="ARBA" id="ARBA00022801"/>
    </source>
</evidence>
<protein>
    <recommendedName>
        <fullName evidence="7">N(4)-(beta-N-acetylglucosaminyl)-L-asparaginase</fullName>
        <ecNumber evidence="7">3.5.1.26</ecNumber>
    </recommendedName>
    <alternativeName>
        <fullName evidence="9">Aspartylglucosaminidase</fullName>
    </alternativeName>
    <alternativeName>
        <fullName evidence="8">Glycosylasparaginase</fullName>
    </alternativeName>
    <alternativeName>
        <fullName evidence="10">N4-(N-acetyl-beta-glucosaminyl)-L-asparagine amidase</fullName>
    </alternativeName>
</protein>
<keyword evidence="14" id="KW-0732">Signal</keyword>
<dbReference type="PANTHER" id="PTHR10188">
    <property type="entry name" value="L-ASPARAGINASE"/>
    <property type="match status" value="1"/>
</dbReference>
<dbReference type="SUPFAM" id="SSF56235">
    <property type="entry name" value="N-terminal nucleophile aminohydrolases (Ntn hydrolases)"/>
    <property type="match status" value="1"/>
</dbReference>
<dbReference type="GO" id="GO:0006508">
    <property type="term" value="P:proteolysis"/>
    <property type="evidence" value="ECO:0007669"/>
    <property type="project" value="UniProtKB-KW"/>
</dbReference>
<evidence type="ECO:0000256" key="4">
    <source>
        <dbReference type="ARBA" id="ARBA00022813"/>
    </source>
</evidence>
<evidence type="ECO:0000313" key="15">
    <source>
        <dbReference type="Proteomes" id="UP000887575"/>
    </source>
</evidence>
<evidence type="ECO:0000256" key="7">
    <source>
        <dbReference type="ARBA" id="ARBA00066729"/>
    </source>
</evidence>
<feature type="binding site" evidence="12">
    <location>
        <begin position="251"/>
        <end position="254"/>
    </location>
    <ligand>
        <name>substrate</name>
    </ligand>
</feature>
<evidence type="ECO:0000256" key="12">
    <source>
        <dbReference type="PIRSR" id="PIRSR600246-2"/>
    </source>
</evidence>
<sequence length="337" mass="36482">MLIFDILLFIGVVKAQIVVTTWGADGFQEATFNAFEAYRNGNSRMASLVEGLSTCERLQCDTTVGYGGSPDENGETTLDALLIDGPGHKMSGVAQLRRVKDAARVAWAVMNYTEHTMLVGEQATQFALRMGFSETDLTTNASLEMLQKWKNNNCQPNFWTNVFPNPKQTCGPYHRNEIFKTNSKSEIVTNRVIDRYNHDTIGMVIIDESGEISAGTSTNGASHKIPGRVGDSSIPGSGAYLTQKVGGAAATGDGDVMMRFLPSYQTVEFMRQGAAPSEAARKALARISQFYPKFQGAIVAANVKGDHGAACAGMPSFTYSYMESGDEKTKTATVLCT</sequence>
<dbReference type="Pfam" id="PF01112">
    <property type="entry name" value="Asparaginase_2"/>
    <property type="match status" value="1"/>
</dbReference>
<dbReference type="AlphaFoldDB" id="A0AAF3E8G4"/>
<accession>A0AAF3E8G4</accession>
<feature type="binding site" evidence="12">
    <location>
        <begin position="228"/>
        <end position="231"/>
    </location>
    <ligand>
        <name>substrate</name>
    </ligand>
</feature>